<evidence type="ECO:0000313" key="1">
    <source>
        <dbReference type="EMBL" id="SMP81137.1"/>
    </source>
</evidence>
<comment type="caution">
    <text evidence="1">The sequence shown here is derived from an EMBL/GenBank/DDBJ whole genome shotgun (WGS) entry which is preliminary data.</text>
</comment>
<evidence type="ECO:0000313" key="2">
    <source>
        <dbReference type="Proteomes" id="UP001157910"/>
    </source>
</evidence>
<protein>
    <submittedName>
        <fullName evidence="1">Uncharacterized protein</fullName>
    </submittedName>
</protein>
<dbReference type="Proteomes" id="UP001157910">
    <property type="component" value="Unassembled WGS sequence"/>
</dbReference>
<reference evidence="1 2" key="1">
    <citation type="submission" date="2017-05" db="EMBL/GenBank/DDBJ databases">
        <authorList>
            <person name="Varghese N."/>
            <person name="Submissions S."/>
        </authorList>
    </citation>
    <scope>NUCLEOTIDE SEQUENCE [LARGE SCALE GENOMIC DNA]</scope>
    <source>
        <strain evidence="1 2">SM16</strain>
    </source>
</reference>
<sequence length="44" mass="4748">MRLLSPKLAPAFPCHQGLTILGMIGSSRAIIIAMPSMARLPRMV</sequence>
<name>A0ABY1QWJ1_9SPHN</name>
<proteinExistence type="predicted"/>
<gene>
    <name evidence="1" type="ORF">SAMN06296065_11637</name>
</gene>
<accession>A0ABY1QWJ1</accession>
<dbReference type="EMBL" id="FXUI01000016">
    <property type="protein sequence ID" value="SMP81137.1"/>
    <property type="molecule type" value="Genomic_DNA"/>
</dbReference>
<organism evidence="1 2">
    <name type="scientific">Novosphingobium panipatense</name>
    <dbReference type="NCBI Taxonomy" id="428991"/>
    <lineage>
        <taxon>Bacteria</taxon>
        <taxon>Pseudomonadati</taxon>
        <taxon>Pseudomonadota</taxon>
        <taxon>Alphaproteobacteria</taxon>
        <taxon>Sphingomonadales</taxon>
        <taxon>Sphingomonadaceae</taxon>
        <taxon>Novosphingobium</taxon>
    </lineage>
</organism>
<keyword evidence="2" id="KW-1185">Reference proteome</keyword>